<dbReference type="GO" id="GO:0042780">
    <property type="term" value="P:tRNA 3'-end processing"/>
    <property type="evidence" value="ECO:0007669"/>
    <property type="project" value="UniProtKB-UniRule"/>
</dbReference>
<gene>
    <name evidence="6 8" type="primary">rnd</name>
    <name evidence="8" type="ORF">C6569_07990</name>
</gene>
<evidence type="ECO:0000313" key="8">
    <source>
        <dbReference type="EMBL" id="AVO45009.1"/>
    </source>
</evidence>
<dbReference type="PANTHER" id="PTHR47649">
    <property type="entry name" value="RIBONUCLEASE D"/>
    <property type="match status" value="1"/>
</dbReference>
<dbReference type="InterPro" id="IPR012337">
    <property type="entry name" value="RNaseH-like_sf"/>
</dbReference>
<dbReference type="InterPro" id="IPR036397">
    <property type="entry name" value="RNaseH_sf"/>
</dbReference>
<dbReference type="CDD" id="cd06142">
    <property type="entry name" value="RNaseD_exo"/>
    <property type="match status" value="1"/>
</dbReference>
<dbReference type="RefSeq" id="WP_106748350.1">
    <property type="nucleotide sequence ID" value="NZ_CP027668.1"/>
</dbReference>
<evidence type="ECO:0000256" key="2">
    <source>
        <dbReference type="ARBA" id="ARBA00022694"/>
    </source>
</evidence>
<dbReference type="SUPFAM" id="SSF53098">
    <property type="entry name" value="Ribonuclease H-like"/>
    <property type="match status" value="1"/>
</dbReference>
<dbReference type="SMART" id="SM00474">
    <property type="entry name" value="35EXOc"/>
    <property type="match status" value="1"/>
</dbReference>
<name>A0A2S0NA03_9HYPH</name>
<keyword evidence="5 6" id="KW-0269">Exonuclease</keyword>
<comment type="catalytic activity">
    <reaction evidence="6">
        <text>Exonucleolytic cleavage that removes extra residues from the 3'-terminus of tRNA to produce 5'-mononucleotides.</text>
        <dbReference type="EC" id="3.1.13.5"/>
    </reaction>
</comment>
<dbReference type="InterPro" id="IPR044876">
    <property type="entry name" value="HRDC_dom_sf"/>
</dbReference>
<accession>A0A2S0NA03</accession>
<dbReference type="Pfam" id="PF00570">
    <property type="entry name" value="HRDC"/>
    <property type="match status" value="1"/>
</dbReference>
<proteinExistence type="inferred from homology"/>
<feature type="domain" description="HRDC" evidence="7">
    <location>
        <begin position="207"/>
        <end position="288"/>
    </location>
</feature>
<keyword evidence="1 6" id="KW-0963">Cytoplasm</keyword>
<dbReference type="GO" id="GO:0005737">
    <property type="term" value="C:cytoplasm"/>
    <property type="evidence" value="ECO:0007669"/>
    <property type="project" value="UniProtKB-SubCell"/>
</dbReference>
<comment type="subcellular location">
    <subcellularLocation>
        <location evidence="6">Cytoplasm</location>
    </subcellularLocation>
</comment>
<dbReference type="KEGG" id="phr:C6569_07990"/>
<evidence type="ECO:0000259" key="7">
    <source>
        <dbReference type="PROSITE" id="PS50967"/>
    </source>
</evidence>
<evidence type="ECO:0000256" key="6">
    <source>
        <dbReference type="HAMAP-Rule" id="MF_01899"/>
    </source>
</evidence>
<evidence type="ECO:0000256" key="4">
    <source>
        <dbReference type="ARBA" id="ARBA00022801"/>
    </source>
</evidence>
<dbReference type="Proteomes" id="UP000237889">
    <property type="component" value="Chromosome"/>
</dbReference>
<keyword evidence="4 6" id="KW-0378">Hydrolase</keyword>
<dbReference type="InterPro" id="IPR002562">
    <property type="entry name" value="3'-5'_exonuclease_dom"/>
</dbReference>
<dbReference type="InterPro" id="IPR010997">
    <property type="entry name" value="HRDC-like_sf"/>
</dbReference>
<dbReference type="GO" id="GO:0003676">
    <property type="term" value="F:nucleic acid binding"/>
    <property type="evidence" value="ECO:0007669"/>
    <property type="project" value="InterPro"/>
</dbReference>
<dbReference type="HAMAP" id="MF_01899">
    <property type="entry name" value="RNase_D"/>
    <property type="match status" value="1"/>
</dbReference>
<keyword evidence="9" id="KW-1185">Reference proteome</keyword>
<evidence type="ECO:0000256" key="5">
    <source>
        <dbReference type="ARBA" id="ARBA00022839"/>
    </source>
</evidence>
<dbReference type="OrthoDB" id="9800549at2"/>
<dbReference type="InterPro" id="IPR051086">
    <property type="entry name" value="RNase_D-like"/>
</dbReference>
<evidence type="ECO:0000256" key="3">
    <source>
        <dbReference type="ARBA" id="ARBA00022722"/>
    </source>
</evidence>
<dbReference type="GO" id="GO:0033890">
    <property type="term" value="F:ribonuclease D activity"/>
    <property type="evidence" value="ECO:0007669"/>
    <property type="project" value="UniProtKB-UniRule"/>
</dbReference>
<dbReference type="EMBL" id="CP027668">
    <property type="protein sequence ID" value="AVO45009.1"/>
    <property type="molecule type" value="Genomic_DNA"/>
</dbReference>
<sequence length="390" mass="43591">MLITSSSELAAVCARLAKHPFVTVDTEFLRETTFWPKLCVIQLASTAEAVAVDALAPGMDLTPFFDLMVDPAVVKVFHAARQDVEIVWHLSKRIPEPLFDSQVAAMVLGYGDSISYDQLVQRTNGTQLDKTSRFTDWSKRPLSPAQIDYAIADVTHLRDVYVKLTGELQKRGRSDWVAEEMRVLTSPDTYRQEPERAWERFRSRVRKPRELAVLMEVAAWREREAQARDVPRSRVLKDDSLFDIALTGPKSVEALGAMRSIPKGWERSRDGMAVVEAVQAGLARDPRELPPIDKHRPQSQSQSATVELLKVLLKMVAEKHHVAAKVVATSDDLDRIAESDEADVGALKGWRRELFGDKALALKHGKLALAIERGRVTTVERTPAVVIAEA</sequence>
<organism evidence="8 9">
    <name type="scientific">Phreatobacter cathodiphilus</name>
    <dbReference type="NCBI Taxonomy" id="1868589"/>
    <lineage>
        <taxon>Bacteria</taxon>
        <taxon>Pseudomonadati</taxon>
        <taxon>Pseudomonadota</taxon>
        <taxon>Alphaproteobacteria</taxon>
        <taxon>Hyphomicrobiales</taxon>
        <taxon>Phreatobacteraceae</taxon>
        <taxon>Phreatobacter</taxon>
    </lineage>
</organism>
<dbReference type="Pfam" id="PF01612">
    <property type="entry name" value="DNA_pol_A_exo1"/>
    <property type="match status" value="1"/>
</dbReference>
<keyword evidence="3 6" id="KW-0540">Nuclease</keyword>
<dbReference type="InterPro" id="IPR002121">
    <property type="entry name" value="HRDC_dom"/>
</dbReference>
<evidence type="ECO:0000256" key="1">
    <source>
        <dbReference type="ARBA" id="ARBA00022490"/>
    </source>
</evidence>
<dbReference type="InterPro" id="IPR006292">
    <property type="entry name" value="RNase_D"/>
</dbReference>
<dbReference type="AlphaFoldDB" id="A0A2S0NA03"/>
<dbReference type="Gene3D" id="3.30.420.10">
    <property type="entry name" value="Ribonuclease H-like superfamily/Ribonuclease H"/>
    <property type="match status" value="1"/>
</dbReference>
<comment type="similarity">
    <text evidence="6">Belongs to the RNase D family.</text>
</comment>
<evidence type="ECO:0000313" key="9">
    <source>
        <dbReference type="Proteomes" id="UP000237889"/>
    </source>
</evidence>
<dbReference type="SUPFAM" id="SSF47819">
    <property type="entry name" value="HRDC-like"/>
    <property type="match status" value="2"/>
</dbReference>
<keyword evidence="2 6" id="KW-0819">tRNA processing</keyword>
<comment type="function">
    <text evidence="6">Exonuclease involved in the 3' processing of various precursor tRNAs. Initiates hydrolysis at the 3'-terminus of an RNA molecule and releases 5'-mononucleotides.</text>
</comment>
<dbReference type="PANTHER" id="PTHR47649:SF1">
    <property type="entry name" value="RIBONUCLEASE D"/>
    <property type="match status" value="1"/>
</dbReference>
<dbReference type="EC" id="3.1.13.5" evidence="6"/>
<dbReference type="PROSITE" id="PS50967">
    <property type="entry name" value="HRDC"/>
    <property type="match status" value="1"/>
</dbReference>
<dbReference type="GO" id="GO:0008408">
    <property type="term" value="F:3'-5' exonuclease activity"/>
    <property type="evidence" value="ECO:0007669"/>
    <property type="project" value="InterPro"/>
</dbReference>
<dbReference type="GO" id="GO:0000166">
    <property type="term" value="F:nucleotide binding"/>
    <property type="evidence" value="ECO:0007669"/>
    <property type="project" value="InterPro"/>
</dbReference>
<dbReference type="NCBIfam" id="TIGR01388">
    <property type="entry name" value="rnd"/>
    <property type="match status" value="1"/>
</dbReference>
<protein>
    <recommendedName>
        <fullName evidence="6">Ribonuclease D</fullName>
        <shortName evidence="6">RNase D</shortName>
        <ecNumber evidence="6">3.1.13.5</ecNumber>
    </recommendedName>
</protein>
<reference evidence="8 9" key="1">
    <citation type="submission" date="2018-03" db="EMBL/GenBank/DDBJ databases">
        <title>Genome sequencing of Phreatobacter sp.</title>
        <authorList>
            <person name="Kim S.-J."/>
            <person name="Heo J."/>
            <person name="Kwon S.-W."/>
        </authorList>
    </citation>
    <scope>NUCLEOTIDE SEQUENCE [LARGE SCALE GENOMIC DNA]</scope>
    <source>
        <strain evidence="8 9">S-12</strain>
    </source>
</reference>
<dbReference type="Gene3D" id="1.10.150.80">
    <property type="entry name" value="HRDC domain"/>
    <property type="match status" value="1"/>
</dbReference>
<comment type="cofactor">
    <cofactor evidence="6">
        <name>a divalent metal cation</name>
        <dbReference type="ChEBI" id="CHEBI:60240"/>
    </cofactor>
</comment>